<proteinExistence type="predicted"/>
<gene>
    <name evidence="3" type="ORF">EDD26_0683</name>
</gene>
<feature type="transmembrane region" description="Helical" evidence="1">
    <location>
        <begin position="18"/>
        <end position="36"/>
    </location>
</feature>
<evidence type="ECO:0000256" key="1">
    <source>
        <dbReference type="SAM" id="Phobius"/>
    </source>
</evidence>
<keyword evidence="1" id="KW-1133">Transmembrane helix</keyword>
<comment type="caution">
    <text evidence="3">The sequence shown here is derived from an EMBL/GenBank/DDBJ whole genome shotgun (WGS) entry which is preliminary data.</text>
</comment>
<dbReference type="Proteomes" id="UP000275456">
    <property type="component" value="Unassembled WGS sequence"/>
</dbReference>
<dbReference type="SMART" id="SM00507">
    <property type="entry name" value="HNHc"/>
    <property type="match status" value="1"/>
</dbReference>
<keyword evidence="4" id="KW-1185">Reference proteome</keyword>
<feature type="domain" description="HNH nuclease" evidence="2">
    <location>
        <begin position="63"/>
        <end position="112"/>
    </location>
</feature>
<dbReference type="GO" id="GO:0004519">
    <property type="term" value="F:endonuclease activity"/>
    <property type="evidence" value="ECO:0007669"/>
    <property type="project" value="UniProtKB-KW"/>
</dbReference>
<protein>
    <submittedName>
        <fullName evidence="3">HNH endonuclease</fullName>
    </submittedName>
</protein>
<dbReference type="GO" id="GO:0003676">
    <property type="term" value="F:nucleic acid binding"/>
    <property type="evidence" value="ECO:0007669"/>
    <property type="project" value="InterPro"/>
</dbReference>
<dbReference type="Pfam" id="PF01844">
    <property type="entry name" value="HNH"/>
    <property type="match status" value="1"/>
</dbReference>
<evidence type="ECO:0000313" key="3">
    <source>
        <dbReference type="EMBL" id="ROR65317.1"/>
    </source>
</evidence>
<dbReference type="OrthoDB" id="4833339at2"/>
<evidence type="ECO:0000259" key="2">
    <source>
        <dbReference type="SMART" id="SM00507"/>
    </source>
</evidence>
<keyword evidence="3" id="KW-0378">Hydrolase</keyword>
<organism evidence="3 4">
    <name type="scientific">Agrococcus jenensis</name>
    <dbReference type="NCBI Taxonomy" id="46353"/>
    <lineage>
        <taxon>Bacteria</taxon>
        <taxon>Bacillati</taxon>
        <taxon>Actinomycetota</taxon>
        <taxon>Actinomycetes</taxon>
        <taxon>Micrococcales</taxon>
        <taxon>Microbacteriaceae</taxon>
        <taxon>Agrococcus</taxon>
    </lineage>
</organism>
<evidence type="ECO:0000313" key="4">
    <source>
        <dbReference type="Proteomes" id="UP000275456"/>
    </source>
</evidence>
<keyword evidence="1" id="KW-0812">Transmembrane</keyword>
<dbReference type="InterPro" id="IPR002711">
    <property type="entry name" value="HNH"/>
</dbReference>
<dbReference type="CDD" id="cd00085">
    <property type="entry name" value="HNHc"/>
    <property type="match status" value="1"/>
</dbReference>
<dbReference type="EMBL" id="RKHJ01000001">
    <property type="protein sequence ID" value="ROR65317.1"/>
    <property type="molecule type" value="Genomic_DNA"/>
</dbReference>
<dbReference type="RefSeq" id="WP_123696417.1">
    <property type="nucleotide sequence ID" value="NZ_RKHJ01000001.1"/>
</dbReference>
<name>A0A3N2AQK8_9MICO</name>
<sequence>MDVLLRALEGALAMLQPALPWLVPLLVAVAVLRFPMPGRGPGFARRDPWRTFRFGPRATVMERAARRCESAAFIAWGRCDAPATEVDHVFPWSRGGPTVESNGQALCRGHNRSKGAMRPPWWYVLGLERRRRSYFPAGADVRVFAVMSDDDRAARTVPRVPERRSRMRS</sequence>
<reference evidence="3 4" key="1">
    <citation type="submission" date="2018-11" db="EMBL/GenBank/DDBJ databases">
        <title>Sequencing the genomes of 1000 actinobacteria strains.</title>
        <authorList>
            <person name="Klenk H.-P."/>
        </authorList>
    </citation>
    <scope>NUCLEOTIDE SEQUENCE [LARGE SCALE GENOMIC DNA]</scope>
    <source>
        <strain evidence="3 4">DSM 9580</strain>
    </source>
</reference>
<keyword evidence="3" id="KW-0540">Nuclease</keyword>
<dbReference type="InterPro" id="IPR003615">
    <property type="entry name" value="HNH_nuc"/>
</dbReference>
<accession>A0A3N2AQK8</accession>
<keyword evidence="1" id="KW-0472">Membrane</keyword>
<dbReference type="AlphaFoldDB" id="A0A3N2AQK8"/>
<keyword evidence="3" id="KW-0255">Endonuclease</keyword>
<dbReference type="GO" id="GO:0008270">
    <property type="term" value="F:zinc ion binding"/>
    <property type="evidence" value="ECO:0007669"/>
    <property type="project" value="InterPro"/>
</dbReference>
<dbReference type="Gene3D" id="1.10.30.50">
    <property type="match status" value="1"/>
</dbReference>